<evidence type="ECO:0000259" key="2">
    <source>
        <dbReference type="Pfam" id="PF24758"/>
    </source>
</evidence>
<name>A0A2Z6NIV8_TRISU</name>
<evidence type="ECO:0000313" key="4">
    <source>
        <dbReference type="Proteomes" id="UP000242715"/>
    </source>
</evidence>
<accession>A0A2Z6NIV8</accession>
<gene>
    <name evidence="3" type="ORF">TSUD_93020</name>
</gene>
<dbReference type="Gene3D" id="3.80.10.10">
    <property type="entry name" value="Ribonuclease Inhibitor"/>
    <property type="match status" value="1"/>
</dbReference>
<dbReference type="InterPro" id="IPR032675">
    <property type="entry name" value="LRR_dom_sf"/>
</dbReference>
<feature type="domain" description="F-box/LRR-repeat protein 15/At3g58940/PEG3-like LRR" evidence="2">
    <location>
        <begin position="43"/>
        <end position="108"/>
    </location>
</feature>
<evidence type="ECO:0000313" key="3">
    <source>
        <dbReference type="EMBL" id="GAU44448.1"/>
    </source>
</evidence>
<feature type="compositionally biased region" description="Polar residues" evidence="1">
    <location>
        <begin position="290"/>
        <end position="300"/>
    </location>
</feature>
<dbReference type="EMBL" id="DF974044">
    <property type="protein sequence ID" value="GAU44448.1"/>
    <property type="molecule type" value="Genomic_DNA"/>
</dbReference>
<keyword evidence="4" id="KW-1185">Reference proteome</keyword>
<sequence>MAGGGTIISSSTDVHEIQRHIVGDGDMNDMITGLPEGLKFTLHIPSGICFPSLKKLDVSDVIFANENSVQQLFSGCPVLQELELYNCDWKNIQQINVAISTLRMLRIRFVKIDAVNLISLCCTCNSTIEFIPVNLTSLVAAYIDLGYHYPYSEPYAARCLIKLLRGLGSVKSLKIYNNTLECLSHAKGTLHLIPSFHNLTHLYVYSSSPESTNGVLLDILRKTPNLEVLTIPGVIHCSRHFSSAMEKLTDVCNQLEDVGLERCVIKFLYSYYESSDDEDDEDEDEDEVSKTLTLSIIGQK</sequence>
<dbReference type="Pfam" id="PF24758">
    <property type="entry name" value="LRR_At5g56370"/>
    <property type="match status" value="1"/>
</dbReference>
<dbReference type="InterPro" id="IPR055411">
    <property type="entry name" value="LRR_FXL15/At3g58940/PEG3-like"/>
</dbReference>
<dbReference type="InterPro" id="IPR050232">
    <property type="entry name" value="FBL13/AtMIF1-like"/>
</dbReference>
<feature type="compositionally biased region" description="Acidic residues" evidence="1">
    <location>
        <begin position="275"/>
        <end position="287"/>
    </location>
</feature>
<proteinExistence type="predicted"/>
<dbReference type="Proteomes" id="UP000242715">
    <property type="component" value="Unassembled WGS sequence"/>
</dbReference>
<feature type="region of interest" description="Disordered" evidence="1">
    <location>
        <begin position="275"/>
        <end position="300"/>
    </location>
</feature>
<dbReference type="PANTHER" id="PTHR31900">
    <property type="entry name" value="F-BOX/RNI SUPERFAMILY PROTEIN-RELATED"/>
    <property type="match status" value="1"/>
</dbReference>
<dbReference type="OrthoDB" id="1412916at2759"/>
<reference evidence="4" key="1">
    <citation type="journal article" date="2017" name="Front. Plant Sci.">
        <title>Climate Clever Clovers: New Paradigm to Reduce the Environmental Footprint of Ruminants by Breeding Low Methanogenic Forages Utilizing Haplotype Variation.</title>
        <authorList>
            <person name="Kaur P."/>
            <person name="Appels R."/>
            <person name="Bayer P.E."/>
            <person name="Keeble-Gagnere G."/>
            <person name="Wang J."/>
            <person name="Hirakawa H."/>
            <person name="Shirasawa K."/>
            <person name="Vercoe P."/>
            <person name="Stefanova K."/>
            <person name="Durmic Z."/>
            <person name="Nichols P."/>
            <person name="Revell C."/>
            <person name="Isobe S.N."/>
            <person name="Edwards D."/>
            <person name="Erskine W."/>
        </authorList>
    </citation>
    <scope>NUCLEOTIDE SEQUENCE [LARGE SCALE GENOMIC DNA]</scope>
    <source>
        <strain evidence="4">cv. Daliak</strain>
    </source>
</reference>
<organism evidence="3 4">
    <name type="scientific">Trifolium subterraneum</name>
    <name type="common">Subterranean clover</name>
    <dbReference type="NCBI Taxonomy" id="3900"/>
    <lineage>
        <taxon>Eukaryota</taxon>
        <taxon>Viridiplantae</taxon>
        <taxon>Streptophyta</taxon>
        <taxon>Embryophyta</taxon>
        <taxon>Tracheophyta</taxon>
        <taxon>Spermatophyta</taxon>
        <taxon>Magnoliopsida</taxon>
        <taxon>eudicotyledons</taxon>
        <taxon>Gunneridae</taxon>
        <taxon>Pentapetalae</taxon>
        <taxon>rosids</taxon>
        <taxon>fabids</taxon>
        <taxon>Fabales</taxon>
        <taxon>Fabaceae</taxon>
        <taxon>Papilionoideae</taxon>
        <taxon>50 kb inversion clade</taxon>
        <taxon>NPAAA clade</taxon>
        <taxon>Hologalegina</taxon>
        <taxon>IRL clade</taxon>
        <taxon>Trifolieae</taxon>
        <taxon>Trifolium</taxon>
    </lineage>
</organism>
<evidence type="ECO:0000256" key="1">
    <source>
        <dbReference type="SAM" id="MobiDB-lite"/>
    </source>
</evidence>
<dbReference type="SUPFAM" id="SSF52047">
    <property type="entry name" value="RNI-like"/>
    <property type="match status" value="1"/>
</dbReference>
<dbReference type="AlphaFoldDB" id="A0A2Z6NIV8"/>
<protein>
    <recommendedName>
        <fullName evidence="2">F-box/LRR-repeat protein 15/At3g58940/PEG3-like LRR domain-containing protein</fullName>
    </recommendedName>
</protein>
<dbReference type="PANTHER" id="PTHR31900:SF32">
    <property type="entry name" value="F-BOX_RNI_FBD-LIKE DOMAIN PROTEIN"/>
    <property type="match status" value="1"/>
</dbReference>